<evidence type="ECO:0000256" key="6">
    <source>
        <dbReference type="ARBA" id="ARBA00023170"/>
    </source>
</evidence>
<keyword evidence="7" id="KW-0325">Glycoprotein</keyword>
<dbReference type="InterPro" id="IPR002455">
    <property type="entry name" value="GPCR3_GABA-B"/>
</dbReference>
<accession>A0A7I8VX72</accession>
<keyword evidence="11" id="KW-1185">Reference proteome</keyword>
<dbReference type="AlphaFoldDB" id="A0A7I8VX72"/>
<sequence>MKEHFPPDSHSQWLHWAFSFGWRMQPSSYDDCSEANVNDTQKYVFTFNPYGSTAAKHRIDNDAIGISGYTANQITELYTVYLKKRNITTKTEIISRTFDAVWASLMALENTKKLLPPGVELTDFDYKNSKITQVLQDSLRSLDFYGMSGRVSFQKSGNRLSEIAIFQRQGIEDVEVGVYNSFDNELEWFKSPIFLGEDTHNSLSYKINHIYTIDSIKQRKYIHKLLRMY</sequence>
<evidence type="ECO:0000256" key="2">
    <source>
        <dbReference type="ARBA" id="ARBA00022692"/>
    </source>
</evidence>
<name>A0A7I8VX72_9ANNE</name>
<proteinExistence type="predicted"/>
<dbReference type="GO" id="GO:0007214">
    <property type="term" value="P:gamma-aminobutyric acid signaling pathway"/>
    <property type="evidence" value="ECO:0007669"/>
    <property type="project" value="TreeGrafter"/>
</dbReference>
<reference evidence="10 11" key="1">
    <citation type="submission" date="2020-08" db="EMBL/GenBank/DDBJ databases">
        <authorList>
            <person name="Hejnol A."/>
        </authorList>
    </citation>
    <scope>NUCLEOTIDE SEQUENCE [LARGE SCALE GENOMIC DNA]</scope>
</reference>
<dbReference type="GO" id="GO:0038039">
    <property type="term" value="C:G protein-coupled receptor heterodimeric complex"/>
    <property type="evidence" value="ECO:0007669"/>
    <property type="project" value="TreeGrafter"/>
</dbReference>
<dbReference type="Proteomes" id="UP000549394">
    <property type="component" value="Unassembled WGS sequence"/>
</dbReference>
<dbReference type="OrthoDB" id="2150267at2759"/>
<keyword evidence="8" id="KW-0807">Transducer</keyword>
<dbReference type="Pfam" id="PF01094">
    <property type="entry name" value="ANF_receptor"/>
    <property type="match status" value="1"/>
</dbReference>
<evidence type="ECO:0000256" key="4">
    <source>
        <dbReference type="ARBA" id="ARBA00023040"/>
    </source>
</evidence>
<evidence type="ECO:0000256" key="7">
    <source>
        <dbReference type="ARBA" id="ARBA00023180"/>
    </source>
</evidence>
<evidence type="ECO:0000256" key="3">
    <source>
        <dbReference type="ARBA" id="ARBA00022989"/>
    </source>
</evidence>
<evidence type="ECO:0000256" key="5">
    <source>
        <dbReference type="ARBA" id="ARBA00023136"/>
    </source>
</evidence>
<organism evidence="10 11">
    <name type="scientific">Dimorphilus gyrociliatus</name>
    <dbReference type="NCBI Taxonomy" id="2664684"/>
    <lineage>
        <taxon>Eukaryota</taxon>
        <taxon>Metazoa</taxon>
        <taxon>Spiralia</taxon>
        <taxon>Lophotrochozoa</taxon>
        <taxon>Annelida</taxon>
        <taxon>Polychaeta</taxon>
        <taxon>Polychaeta incertae sedis</taxon>
        <taxon>Dinophilidae</taxon>
        <taxon>Dimorphilus</taxon>
    </lineage>
</organism>
<evidence type="ECO:0000313" key="10">
    <source>
        <dbReference type="EMBL" id="CAD5120094.1"/>
    </source>
</evidence>
<dbReference type="InterPro" id="IPR028082">
    <property type="entry name" value="Peripla_BP_I"/>
</dbReference>
<evidence type="ECO:0000256" key="8">
    <source>
        <dbReference type="ARBA" id="ARBA00023224"/>
    </source>
</evidence>
<evidence type="ECO:0000259" key="9">
    <source>
        <dbReference type="Pfam" id="PF01094"/>
    </source>
</evidence>
<dbReference type="InterPro" id="IPR001828">
    <property type="entry name" value="ANF_lig-bd_rcpt"/>
</dbReference>
<protein>
    <submittedName>
        <fullName evidence="10">DgyrCDS8674</fullName>
    </submittedName>
</protein>
<feature type="domain" description="Receptor ligand binding region" evidence="9">
    <location>
        <begin position="89"/>
        <end position="169"/>
    </location>
</feature>
<keyword evidence="2" id="KW-0812">Transmembrane</keyword>
<evidence type="ECO:0000313" key="11">
    <source>
        <dbReference type="Proteomes" id="UP000549394"/>
    </source>
</evidence>
<dbReference type="EMBL" id="CAJFCJ010000012">
    <property type="protein sequence ID" value="CAD5120094.1"/>
    <property type="molecule type" value="Genomic_DNA"/>
</dbReference>
<keyword evidence="5" id="KW-0472">Membrane</keyword>
<comment type="caution">
    <text evidence="10">The sequence shown here is derived from an EMBL/GenBank/DDBJ whole genome shotgun (WGS) entry which is preliminary data.</text>
</comment>
<keyword evidence="3" id="KW-1133">Transmembrane helix</keyword>
<keyword evidence="6" id="KW-0675">Receptor</keyword>
<keyword evidence="4" id="KW-0297">G-protein coupled receptor</keyword>
<dbReference type="PANTHER" id="PTHR10519">
    <property type="entry name" value="GABA-B RECEPTOR"/>
    <property type="match status" value="1"/>
</dbReference>
<dbReference type="Gene3D" id="3.40.50.2300">
    <property type="match status" value="1"/>
</dbReference>
<evidence type="ECO:0000256" key="1">
    <source>
        <dbReference type="ARBA" id="ARBA00004370"/>
    </source>
</evidence>
<dbReference type="GO" id="GO:0004965">
    <property type="term" value="F:G protein-coupled GABA receptor activity"/>
    <property type="evidence" value="ECO:0007669"/>
    <property type="project" value="InterPro"/>
</dbReference>
<gene>
    <name evidence="10" type="ORF">DGYR_LOCUS8234</name>
</gene>
<dbReference type="SUPFAM" id="SSF53822">
    <property type="entry name" value="Periplasmic binding protein-like I"/>
    <property type="match status" value="1"/>
</dbReference>
<comment type="subcellular location">
    <subcellularLocation>
        <location evidence="1">Membrane</location>
    </subcellularLocation>
</comment>
<dbReference type="PANTHER" id="PTHR10519:SF74">
    <property type="entry name" value="GAMMA-AMINOBUTYRIC ACID TYPE B RECEPTOR SUBUNIT 2"/>
    <property type="match status" value="1"/>
</dbReference>